<dbReference type="GO" id="GO:0008270">
    <property type="term" value="F:zinc ion binding"/>
    <property type="evidence" value="ECO:0007669"/>
    <property type="project" value="InterPro"/>
</dbReference>
<dbReference type="SUPFAM" id="SSF57756">
    <property type="entry name" value="Retrovirus zinc finger-like domains"/>
    <property type="match status" value="1"/>
</dbReference>
<evidence type="ECO:0000256" key="3">
    <source>
        <dbReference type="SAM" id="MobiDB-lite"/>
    </source>
</evidence>
<feature type="compositionally biased region" description="Basic residues" evidence="3">
    <location>
        <begin position="135"/>
        <end position="145"/>
    </location>
</feature>
<feature type="region of interest" description="Disordered" evidence="3">
    <location>
        <begin position="135"/>
        <end position="155"/>
    </location>
</feature>
<evidence type="ECO:0000256" key="1">
    <source>
        <dbReference type="ARBA" id="ARBA00022723"/>
    </source>
</evidence>
<accession>A0A2U1Q060</accession>
<protein>
    <recommendedName>
        <fullName evidence="4">Fe2OG dioxygenase domain-containing protein</fullName>
    </recommendedName>
</protein>
<dbReference type="InterPro" id="IPR036875">
    <property type="entry name" value="Znf_CCHC_sf"/>
</dbReference>
<evidence type="ECO:0000313" key="6">
    <source>
        <dbReference type="Proteomes" id="UP000245207"/>
    </source>
</evidence>
<evidence type="ECO:0000256" key="2">
    <source>
        <dbReference type="ARBA" id="ARBA00023004"/>
    </source>
</evidence>
<organism evidence="5 6">
    <name type="scientific">Artemisia annua</name>
    <name type="common">Sweet wormwood</name>
    <dbReference type="NCBI Taxonomy" id="35608"/>
    <lineage>
        <taxon>Eukaryota</taxon>
        <taxon>Viridiplantae</taxon>
        <taxon>Streptophyta</taxon>
        <taxon>Embryophyta</taxon>
        <taxon>Tracheophyta</taxon>
        <taxon>Spermatophyta</taxon>
        <taxon>Magnoliopsida</taxon>
        <taxon>eudicotyledons</taxon>
        <taxon>Gunneridae</taxon>
        <taxon>Pentapetalae</taxon>
        <taxon>asterids</taxon>
        <taxon>campanulids</taxon>
        <taxon>Asterales</taxon>
        <taxon>Asteraceae</taxon>
        <taxon>Asteroideae</taxon>
        <taxon>Anthemideae</taxon>
        <taxon>Artemisiinae</taxon>
        <taxon>Artemisia</taxon>
    </lineage>
</organism>
<feature type="region of interest" description="Disordered" evidence="3">
    <location>
        <begin position="259"/>
        <end position="351"/>
    </location>
</feature>
<evidence type="ECO:0000313" key="5">
    <source>
        <dbReference type="EMBL" id="PWA91410.1"/>
    </source>
</evidence>
<dbReference type="Pfam" id="PF14223">
    <property type="entry name" value="Retrotran_gag_2"/>
    <property type="match status" value="1"/>
</dbReference>
<reference evidence="5 6" key="1">
    <citation type="journal article" date="2018" name="Mol. Plant">
        <title>The genome of Artemisia annua provides insight into the evolution of Asteraceae family and artemisinin biosynthesis.</title>
        <authorList>
            <person name="Shen Q."/>
            <person name="Zhang L."/>
            <person name="Liao Z."/>
            <person name="Wang S."/>
            <person name="Yan T."/>
            <person name="Shi P."/>
            <person name="Liu M."/>
            <person name="Fu X."/>
            <person name="Pan Q."/>
            <person name="Wang Y."/>
            <person name="Lv Z."/>
            <person name="Lu X."/>
            <person name="Zhang F."/>
            <person name="Jiang W."/>
            <person name="Ma Y."/>
            <person name="Chen M."/>
            <person name="Hao X."/>
            <person name="Li L."/>
            <person name="Tang Y."/>
            <person name="Lv G."/>
            <person name="Zhou Y."/>
            <person name="Sun X."/>
            <person name="Brodelius P.E."/>
            <person name="Rose J.K.C."/>
            <person name="Tang K."/>
        </authorList>
    </citation>
    <scope>NUCLEOTIDE SEQUENCE [LARGE SCALE GENOMIC DNA]</scope>
    <source>
        <strain evidence="6">cv. Huhao1</strain>
        <tissue evidence="5">Leaf</tissue>
    </source>
</reference>
<dbReference type="STRING" id="35608.A0A2U1Q060"/>
<keyword evidence="6" id="KW-1185">Reference proteome</keyword>
<dbReference type="Pfam" id="PF03171">
    <property type="entry name" value="2OG-FeII_Oxy"/>
    <property type="match status" value="2"/>
</dbReference>
<dbReference type="AlphaFoldDB" id="A0A2U1Q060"/>
<dbReference type="PROSITE" id="PS51471">
    <property type="entry name" value="FE2OG_OXY"/>
    <property type="match status" value="1"/>
</dbReference>
<dbReference type="SUPFAM" id="SSF51197">
    <property type="entry name" value="Clavaminate synthase-like"/>
    <property type="match status" value="2"/>
</dbReference>
<dbReference type="InterPro" id="IPR005123">
    <property type="entry name" value="Oxoglu/Fe-dep_dioxygenase_dom"/>
</dbReference>
<dbReference type="InterPro" id="IPR044861">
    <property type="entry name" value="IPNS-like_FE2OG_OXY"/>
</dbReference>
<dbReference type="PANTHER" id="PTHR47991">
    <property type="entry name" value="OXOGLUTARATE/IRON-DEPENDENT DIOXYGENASE"/>
    <property type="match status" value="1"/>
</dbReference>
<gene>
    <name evidence="5" type="ORF">CTI12_AA080840</name>
</gene>
<dbReference type="GO" id="GO:0003676">
    <property type="term" value="F:nucleic acid binding"/>
    <property type="evidence" value="ECO:0007669"/>
    <property type="project" value="InterPro"/>
</dbReference>
<dbReference type="EMBL" id="PKPP01000545">
    <property type="protein sequence ID" value="PWA91410.1"/>
    <property type="molecule type" value="Genomic_DNA"/>
</dbReference>
<dbReference type="InterPro" id="IPR027443">
    <property type="entry name" value="IPNS-like_sf"/>
</dbReference>
<dbReference type="Gene3D" id="2.60.120.330">
    <property type="entry name" value="B-lactam Antibiotic, Isopenicillin N Synthase, Chain"/>
    <property type="match status" value="3"/>
</dbReference>
<feature type="domain" description="Fe2OG dioxygenase" evidence="4">
    <location>
        <begin position="391"/>
        <end position="579"/>
    </location>
</feature>
<name>A0A2U1Q060_ARTAN</name>
<dbReference type="InterPro" id="IPR050295">
    <property type="entry name" value="Plant_2OG-oxidoreductases"/>
</dbReference>
<feature type="compositionally biased region" description="Polar residues" evidence="3">
    <location>
        <begin position="292"/>
        <end position="351"/>
    </location>
</feature>
<proteinExistence type="predicted"/>
<keyword evidence="1" id="KW-0479">Metal-binding</keyword>
<dbReference type="Proteomes" id="UP000245207">
    <property type="component" value="Unassembled WGS sequence"/>
</dbReference>
<evidence type="ECO:0000259" key="4">
    <source>
        <dbReference type="PROSITE" id="PS51471"/>
    </source>
</evidence>
<comment type="caution">
    <text evidence="5">The sequence shown here is derived from an EMBL/GenBank/DDBJ whole genome shotgun (WGS) entry which is preliminary data.</text>
</comment>
<keyword evidence="2" id="KW-0408">Iron</keyword>
<dbReference type="OrthoDB" id="1845088at2759"/>
<sequence length="629" mass="69383">MAASSASSETLFSMTAFNHMMHMKLSSSNYLVWREQMLLVLDFHTLSAHVAADATPPPALITVAGKSSPNPDAAAWFDKDQKAVLLIKSSLTEEAAAEVLGLKGARDIWTALEQAYSNASVERIHSLRDSLRLIKKGRGSSRGRGRGQQQRRPPHCQLCRTNGHYASACPELHSFASKAPSDESLVKAFHAQCHVTDDSPDWRADSGATDYMVPPTDSVHNSTPYKGNNCVVFGNGSSQHIDLSSLVVTSFLDEPSFVSTVEHHRSPSTTSMPSSDTNMLPPFNFFEAESNAPAQQHVSETTSPVHEPTMSTDPTPVSGPENSSPNTATSSGPASASVLDQSTSAHPMQTRSKADVIGTYSLEVRKLSLRMLELICEGLGLERGYFEGDLTMGQLLSINHYLPCPDPGLGLGLPKHADPNIITVLFQENIYGLQVFKDQQWLGVEPLPHTFAVNIGHQLYVINHGVSQDLMDNTMKVAKDFFNMPNEENVKLYSNDPTKSCRLSTASYHYDKEHFWRDNLTNVFKDGQWLGVEPLPHAFVVNIGYQLEIISNGKLRSVAHRAVTNSKEDRTSIVTSIDPCQDTIIEPAKSMIDTGIPLYRPFRNRDFRKFFTEKKGDTEALMAAYKFKP</sequence>